<evidence type="ECO:0000256" key="3">
    <source>
        <dbReference type="ARBA" id="ARBA00022475"/>
    </source>
</evidence>
<evidence type="ECO:0000256" key="2">
    <source>
        <dbReference type="ARBA" id="ARBA00022448"/>
    </source>
</evidence>
<evidence type="ECO:0000256" key="1">
    <source>
        <dbReference type="ARBA" id="ARBA00004651"/>
    </source>
</evidence>
<keyword evidence="5 7" id="KW-1133">Transmembrane helix</keyword>
<feature type="transmembrane region" description="Helical" evidence="7">
    <location>
        <begin position="54"/>
        <end position="75"/>
    </location>
</feature>
<evidence type="ECO:0000256" key="6">
    <source>
        <dbReference type="ARBA" id="ARBA00023136"/>
    </source>
</evidence>
<gene>
    <name evidence="9" type="ORF">FNV0308</name>
</gene>
<evidence type="ECO:0000259" key="8">
    <source>
        <dbReference type="Pfam" id="PF04290"/>
    </source>
</evidence>
<organism evidence="9 10">
    <name type="scientific">Fusobacterium vincentii ATCC 49256</name>
    <dbReference type="NCBI Taxonomy" id="209882"/>
    <lineage>
        <taxon>Bacteria</taxon>
        <taxon>Fusobacteriati</taxon>
        <taxon>Fusobacteriota</taxon>
        <taxon>Fusobacteriia</taxon>
        <taxon>Fusobacteriales</taxon>
        <taxon>Fusobacteriaceae</taxon>
        <taxon>Fusobacterium</taxon>
    </lineage>
</organism>
<dbReference type="AlphaFoldDB" id="Q7P3Y3"/>
<proteinExistence type="predicted"/>
<keyword evidence="4 7" id="KW-0812">Transmembrane</keyword>
<comment type="subcellular location">
    <subcellularLocation>
        <location evidence="1">Cell membrane</location>
        <topology evidence="1">Multi-pass membrane protein</topology>
    </subcellularLocation>
</comment>
<evidence type="ECO:0000256" key="7">
    <source>
        <dbReference type="SAM" id="Phobius"/>
    </source>
</evidence>
<evidence type="ECO:0000256" key="4">
    <source>
        <dbReference type="ARBA" id="ARBA00022692"/>
    </source>
</evidence>
<comment type="caution">
    <text evidence="9">The sequence shown here is derived from an EMBL/GenBank/DDBJ whole genome shotgun (WGS) entry which is preliminary data.</text>
</comment>
<evidence type="ECO:0000313" key="10">
    <source>
        <dbReference type="Proteomes" id="UP000006454"/>
    </source>
</evidence>
<feature type="domain" description="Tripartite ATP-independent periplasmic transporters DctQ component" evidence="8">
    <location>
        <begin position="2"/>
        <end position="75"/>
    </location>
</feature>
<keyword evidence="3" id="KW-1003">Cell membrane</keyword>
<accession>Q7P3Y3</accession>
<feature type="transmembrane region" description="Helical" evidence="7">
    <location>
        <begin position="12"/>
        <end position="34"/>
    </location>
</feature>
<keyword evidence="6 7" id="KW-0472">Membrane</keyword>
<evidence type="ECO:0000256" key="5">
    <source>
        <dbReference type="ARBA" id="ARBA00022989"/>
    </source>
</evidence>
<protein>
    <submittedName>
        <fullName evidence="9">C4-dicarboxylate transporter small subunit</fullName>
    </submittedName>
</protein>
<dbReference type="InterPro" id="IPR055348">
    <property type="entry name" value="DctQ"/>
</dbReference>
<dbReference type="EMBL" id="AABF01000156">
    <property type="protein sequence ID" value="EAA23314.1"/>
    <property type="molecule type" value="Genomic_DNA"/>
</dbReference>
<keyword evidence="2" id="KW-0813">Transport</keyword>
<dbReference type="Proteomes" id="UP000006454">
    <property type="component" value="Unassembled WGS sequence"/>
</dbReference>
<name>Q7P3Y3_FUSVC</name>
<dbReference type="Pfam" id="PF04290">
    <property type="entry name" value="DctQ"/>
    <property type="match status" value="1"/>
</dbReference>
<reference evidence="9 10" key="1">
    <citation type="journal article" date="2003" name="Genome Res.">
        <title>Genome analysis of F. nucleatum sub spp vincentii and its comparison with the genome of F. nucleatum ATCC 25586.</title>
        <authorList>
            <person name="Kapatral V."/>
            <person name="Ivanova N."/>
            <person name="Anderson I."/>
            <person name="Reznik G."/>
            <person name="Bhattacharyya A."/>
            <person name="Gardner W.L."/>
            <person name="Mikhailova N."/>
            <person name="Lapidus A."/>
            <person name="Larsen N."/>
            <person name="D'Souza M."/>
            <person name="Walunas T."/>
            <person name="Haselkorn R."/>
            <person name="Overbeek R."/>
            <person name="Kyrpides N."/>
        </authorList>
    </citation>
    <scope>NUCLEOTIDE SEQUENCE [LARGE SCALE GENOMIC DNA]</scope>
    <source>
        <strain evidence="9 10">ATCC 49256</strain>
    </source>
</reference>
<dbReference type="GO" id="GO:0005886">
    <property type="term" value="C:plasma membrane"/>
    <property type="evidence" value="ECO:0007669"/>
    <property type="project" value="UniProtKB-SubCell"/>
</dbReference>
<sequence>MCLLPEKIRNIVEFLTYILLTILSGLMCVFSFTYVSSSSKITAALELSYGYINISIVISFALMTLYSIIFTVGSFKKAFLKKDN</sequence>
<evidence type="ECO:0000313" key="9">
    <source>
        <dbReference type="EMBL" id="EAA23314.1"/>
    </source>
</evidence>